<feature type="transmembrane region" description="Helical" evidence="1">
    <location>
        <begin position="142"/>
        <end position="160"/>
    </location>
</feature>
<evidence type="ECO:0000313" key="3">
    <source>
        <dbReference type="Proteomes" id="UP000255467"/>
    </source>
</evidence>
<feature type="transmembrane region" description="Helical" evidence="1">
    <location>
        <begin position="12"/>
        <end position="30"/>
    </location>
</feature>
<keyword evidence="1" id="KW-0472">Membrane</keyword>
<feature type="transmembrane region" description="Helical" evidence="1">
    <location>
        <begin position="106"/>
        <end position="130"/>
    </location>
</feature>
<organism evidence="2 3">
    <name type="scientific">Nocardia otitidiscaviarum</name>
    <dbReference type="NCBI Taxonomy" id="1823"/>
    <lineage>
        <taxon>Bacteria</taxon>
        <taxon>Bacillati</taxon>
        <taxon>Actinomycetota</taxon>
        <taxon>Actinomycetes</taxon>
        <taxon>Mycobacteriales</taxon>
        <taxon>Nocardiaceae</taxon>
        <taxon>Nocardia</taxon>
    </lineage>
</organism>
<dbReference type="AlphaFoldDB" id="A0A378YMM4"/>
<gene>
    <name evidence="2" type="ORF">NCTC1934_03151</name>
</gene>
<accession>A0A378YMM4</accession>
<evidence type="ECO:0000313" key="2">
    <source>
        <dbReference type="EMBL" id="SUA77721.1"/>
    </source>
</evidence>
<name>A0A378YMM4_9NOCA</name>
<reference evidence="2 3" key="1">
    <citation type="submission" date="2018-06" db="EMBL/GenBank/DDBJ databases">
        <authorList>
            <consortium name="Pathogen Informatics"/>
            <person name="Doyle S."/>
        </authorList>
    </citation>
    <scope>NUCLEOTIDE SEQUENCE [LARGE SCALE GENOMIC DNA]</scope>
    <source>
        <strain evidence="2 3">NCTC1934</strain>
    </source>
</reference>
<feature type="transmembrane region" description="Helical" evidence="1">
    <location>
        <begin position="74"/>
        <end position="94"/>
    </location>
</feature>
<sequence>MTTPTITSARRWVTAGAVLVAAAAALTGLILPDAYPDAGGVAAMLRAYDWVTLTIAVPVAVGCLWVGRTGSHRARVLLAAMFAYFAYTFAYHVFGTEFADAFLIDIVAFSVASAGLLLSAVTLDAAGIAADFPWRTARVPSLALGLLAFALGVMWSYFTVRFALTDDVPAGSALVETEQLVHLGIALDLGILVPAYAIAAALLWRRHQWGPVWAAILLTSGALHQVSYLAALLGQWAAEVPGAVAFDPAEPVILLVYAVAAILVLRGISGPDRTAPAPRH</sequence>
<dbReference type="Proteomes" id="UP000255467">
    <property type="component" value="Unassembled WGS sequence"/>
</dbReference>
<proteinExistence type="predicted"/>
<feature type="transmembrane region" description="Helical" evidence="1">
    <location>
        <begin position="211"/>
        <end position="231"/>
    </location>
</feature>
<feature type="transmembrane region" description="Helical" evidence="1">
    <location>
        <begin position="180"/>
        <end position="204"/>
    </location>
</feature>
<keyword evidence="1" id="KW-1133">Transmembrane helix</keyword>
<protein>
    <submittedName>
        <fullName evidence="2">Uncharacterized protein</fullName>
    </submittedName>
</protein>
<keyword evidence="3" id="KW-1185">Reference proteome</keyword>
<keyword evidence="1" id="KW-0812">Transmembrane</keyword>
<evidence type="ECO:0000256" key="1">
    <source>
        <dbReference type="SAM" id="Phobius"/>
    </source>
</evidence>
<feature type="transmembrane region" description="Helical" evidence="1">
    <location>
        <begin position="50"/>
        <end position="67"/>
    </location>
</feature>
<dbReference type="EMBL" id="UGRY01000002">
    <property type="protein sequence ID" value="SUA77721.1"/>
    <property type="molecule type" value="Genomic_DNA"/>
</dbReference>
<dbReference type="OrthoDB" id="5188521at2"/>
<feature type="transmembrane region" description="Helical" evidence="1">
    <location>
        <begin position="251"/>
        <end position="269"/>
    </location>
</feature>
<dbReference type="RefSeq" id="WP_039818969.1">
    <property type="nucleotide sequence ID" value="NZ_JADLRM010000005.1"/>
</dbReference>